<dbReference type="Proteomes" id="UP001610334">
    <property type="component" value="Unassembled WGS sequence"/>
</dbReference>
<name>A0ABR4H682_9EURO</name>
<accession>A0ABR4H682</accession>
<evidence type="ECO:0000313" key="3">
    <source>
        <dbReference type="EMBL" id="KAL2810976.1"/>
    </source>
</evidence>
<dbReference type="InterPro" id="IPR003010">
    <property type="entry name" value="C-N_Hydrolase"/>
</dbReference>
<keyword evidence="4" id="KW-1185">Reference proteome</keyword>
<gene>
    <name evidence="3" type="ORF">BJX63DRAFT_433797</name>
</gene>
<organism evidence="3 4">
    <name type="scientific">Aspergillus granulosus</name>
    <dbReference type="NCBI Taxonomy" id="176169"/>
    <lineage>
        <taxon>Eukaryota</taxon>
        <taxon>Fungi</taxon>
        <taxon>Dikarya</taxon>
        <taxon>Ascomycota</taxon>
        <taxon>Pezizomycotina</taxon>
        <taxon>Eurotiomycetes</taxon>
        <taxon>Eurotiomycetidae</taxon>
        <taxon>Eurotiales</taxon>
        <taxon>Aspergillaceae</taxon>
        <taxon>Aspergillus</taxon>
        <taxon>Aspergillus subgen. Nidulantes</taxon>
    </lineage>
</organism>
<dbReference type="EMBL" id="JBFXLT010000064">
    <property type="protein sequence ID" value="KAL2810976.1"/>
    <property type="molecule type" value="Genomic_DNA"/>
</dbReference>
<dbReference type="PANTHER" id="PTHR43674">
    <property type="entry name" value="NITRILASE C965.09-RELATED"/>
    <property type="match status" value="1"/>
</dbReference>
<dbReference type="Pfam" id="PF00795">
    <property type="entry name" value="CN_hydrolase"/>
    <property type="match status" value="1"/>
</dbReference>
<dbReference type="CDD" id="cd07197">
    <property type="entry name" value="nitrilase"/>
    <property type="match status" value="1"/>
</dbReference>
<sequence>MAPVRRVAVIQWAIMNLAPEENHTTACGYIRSAAAQGAKLAVLPEYHLTGWEPTSPLFAQLAAQELTTKYLSAYQSLAKELNICIVPGTLVEKHPHSDTPTPGDTKQNLDKDAYVLYNTAYFISSDGSILGRYRKKNIWHPEREYLTSSTSEPHEVFDTPVGKVGLLICWDLAFPEAFRELLAGGVEIVILPTYWGVTDASPTALSHNKACESLFLSSTLTSRCFENTCGIIFANVAGGAETLGMSRAVLPIVGPVAEMGNEEGVLVTDMDMGLIGIAEDNYKVRMDLGRDGWYYTYRHRRAKQEQHEPAGGSGKGVDEQG</sequence>
<dbReference type="InterPro" id="IPR036526">
    <property type="entry name" value="C-N_Hydrolase_sf"/>
</dbReference>
<evidence type="ECO:0000259" key="2">
    <source>
        <dbReference type="PROSITE" id="PS50263"/>
    </source>
</evidence>
<reference evidence="3 4" key="1">
    <citation type="submission" date="2024-07" db="EMBL/GenBank/DDBJ databases">
        <title>Section-level genome sequencing and comparative genomics of Aspergillus sections Usti and Cavernicolus.</title>
        <authorList>
            <consortium name="Lawrence Berkeley National Laboratory"/>
            <person name="Nybo J.L."/>
            <person name="Vesth T.C."/>
            <person name="Theobald S."/>
            <person name="Frisvad J.C."/>
            <person name="Larsen T.O."/>
            <person name="Kjaerboelling I."/>
            <person name="Rothschild-Mancinelli K."/>
            <person name="Lyhne E.K."/>
            <person name="Kogle M.E."/>
            <person name="Barry K."/>
            <person name="Clum A."/>
            <person name="Na H."/>
            <person name="Ledsgaard L."/>
            <person name="Lin J."/>
            <person name="Lipzen A."/>
            <person name="Kuo A."/>
            <person name="Riley R."/>
            <person name="Mondo S."/>
            <person name="Labutti K."/>
            <person name="Haridas S."/>
            <person name="Pangalinan J."/>
            <person name="Salamov A.A."/>
            <person name="Simmons B.A."/>
            <person name="Magnuson J.K."/>
            <person name="Chen J."/>
            <person name="Drula E."/>
            <person name="Henrissat B."/>
            <person name="Wiebenga A."/>
            <person name="Lubbers R.J."/>
            <person name="Gomes A.C."/>
            <person name="Makela M.R."/>
            <person name="Stajich J."/>
            <person name="Grigoriev I.V."/>
            <person name="Mortensen U.H."/>
            <person name="De Vries R.P."/>
            <person name="Baker S.E."/>
            <person name="Andersen M.R."/>
        </authorList>
    </citation>
    <scope>NUCLEOTIDE SEQUENCE [LARGE SCALE GENOMIC DNA]</scope>
    <source>
        <strain evidence="3 4">CBS 588.65</strain>
    </source>
</reference>
<evidence type="ECO:0000313" key="4">
    <source>
        <dbReference type="Proteomes" id="UP001610334"/>
    </source>
</evidence>
<keyword evidence="1 3" id="KW-0378">Hydrolase</keyword>
<protein>
    <submittedName>
        <fullName evidence="3">Carbon-nitrogen hydrolase</fullName>
    </submittedName>
</protein>
<feature type="domain" description="CN hydrolase" evidence="2">
    <location>
        <begin position="5"/>
        <end position="272"/>
    </location>
</feature>
<evidence type="ECO:0000256" key="1">
    <source>
        <dbReference type="ARBA" id="ARBA00022801"/>
    </source>
</evidence>
<dbReference type="GO" id="GO:0016787">
    <property type="term" value="F:hydrolase activity"/>
    <property type="evidence" value="ECO:0007669"/>
    <property type="project" value="UniProtKB-KW"/>
</dbReference>
<dbReference type="SUPFAM" id="SSF56317">
    <property type="entry name" value="Carbon-nitrogen hydrolase"/>
    <property type="match status" value="1"/>
</dbReference>
<proteinExistence type="predicted"/>
<dbReference type="PANTHER" id="PTHR43674:SF16">
    <property type="entry name" value="CARBON-NITROGEN FAMILY, PUTATIVE (AFU_ORTHOLOGUE AFUA_5G02350)-RELATED"/>
    <property type="match status" value="1"/>
</dbReference>
<dbReference type="PROSITE" id="PS50263">
    <property type="entry name" value="CN_HYDROLASE"/>
    <property type="match status" value="1"/>
</dbReference>
<dbReference type="Gene3D" id="3.60.110.10">
    <property type="entry name" value="Carbon-nitrogen hydrolase"/>
    <property type="match status" value="1"/>
</dbReference>
<comment type="caution">
    <text evidence="3">The sequence shown here is derived from an EMBL/GenBank/DDBJ whole genome shotgun (WGS) entry which is preliminary data.</text>
</comment>
<dbReference type="InterPro" id="IPR050345">
    <property type="entry name" value="Aliph_Amidase/BUP"/>
</dbReference>